<proteinExistence type="predicted"/>
<feature type="domain" description="HECT" evidence="3">
    <location>
        <begin position="268"/>
        <end position="588"/>
    </location>
</feature>
<evidence type="ECO:0000313" key="5">
    <source>
        <dbReference type="Proteomes" id="UP000001542"/>
    </source>
</evidence>
<dbReference type="InterPro" id="IPR000569">
    <property type="entry name" value="HECT_dom"/>
</dbReference>
<dbReference type="PANTHER" id="PTHR46654">
    <property type="entry name" value="E3 UBIQUITIN-PROTEIN LIGASE HECTD3"/>
    <property type="match status" value="1"/>
</dbReference>
<evidence type="ECO:0000256" key="2">
    <source>
        <dbReference type="PROSITE-ProRule" id="PRU00104"/>
    </source>
</evidence>
<protein>
    <recommendedName>
        <fullName evidence="3">HECT domain-containing protein</fullName>
    </recommendedName>
</protein>
<reference evidence="4" key="1">
    <citation type="submission" date="2006-10" db="EMBL/GenBank/DDBJ databases">
        <authorList>
            <person name="Amadeo P."/>
            <person name="Zhao Q."/>
            <person name="Wortman J."/>
            <person name="Fraser-Liggett C."/>
            <person name="Carlton J."/>
        </authorList>
    </citation>
    <scope>NUCLEOTIDE SEQUENCE</scope>
    <source>
        <strain evidence="4">G3</strain>
    </source>
</reference>
<keyword evidence="5" id="KW-1185">Reference proteome</keyword>
<dbReference type="STRING" id="5722.A2E5X8"/>
<dbReference type="SMART" id="SM00119">
    <property type="entry name" value="HECTc"/>
    <property type="match status" value="1"/>
</dbReference>
<dbReference type="GO" id="GO:0005737">
    <property type="term" value="C:cytoplasm"/>
    <property type="evidence" value="ECO:0000318"/>
    <property type="project" value="GO_Central"/>
</dbReference>
<feature type="active site" description="Glycyl thioester intermediate" evidence="2">
    <location>
        <position position="551"/>
    </location>
</feature>
<dbReference type="VEuPathDB" id="TrichDB:TVAG_399400"/>
<dbReference type="KEGG" id="tva:4769894"/>
<dbReference type="InterPro" id="IPR042469">
    <property type="entry name" value="HECTD3"/>
</dbReference>
<dbReference type="Pfam" id="PF00632">
    <property type="entry name" value="HECT"/>
    <property type="match status" value="1"/>
</dbReference>
<dbReference type="Gene3D" id="3.90.1750.10">
    <property type="entry name" value="Hect, E3 ligase catalytic domains"/>
    <property type="match status" value="1"/>
</dbReference>
<dbReference type="Proteomes" id="UP000001542">
    <property type="component" value="Unassembled WGS sequence"/>
</dbReference>
<gene>
    <name evidence="4" type="ORF">TVAG_399400</name>
</gene>
<dbReference type="InParanoid" id="A2E5X8"/>
<organism evidence="4 5">
    <name type="scientific">Trichomonas vaginalis (strain ATCC PRA-98 / G3)</name>
    <dbReference type="NCBI Taxonomy" id="412133"/>
    <lineage>
        <taxon>Eukaryota</taxon>
        <taxon>Metamonada</taxon>
        <taxon>Parabasalia</taxon>
        <taxon>Trichomonadida</taxon>
        <taxon>Trichomonadidae</taxon>
        <taxon>Trichomonas</taxon>
    </lineage>
</organism>
<dbReference type="OrthoDB" id="244640at2759"/>
<dbReference type="Gene3D" id="3.30.2160.10">
    <property type="entry name" value="Hect, E3 ligase catalytic domain"/>
    <property type="match status" value="1"/>
</dbReference>
<name>A2E5X8_TRIV3</name>
<evidence type="ECO:0000256" key="1">
    <source>
        <dbReference type="ARBA" id="ARBA00022786"/>
    </source>
</evidence>
<accession>A2E5X8</accession>
<dbReference type="PANTHER" id="PTHR46654:SF1">
    <property type="entry name" value="E3 UBIQUITIN-PROTEIN LIGASE HECTD3"/>
    <property type="match status" value="1"/>
</dbReference>
<dbReference type="AlphaFoldDB" id="A2E5X8"/>
<dbReference type="VEuPathDB" id="TrichDB:TVAGG3_0337660"/>
<dbReference type="eggNOG" id="KOG0940">
    <property type="taxonomic scope" value="Eukaryota"/>
</dbReference>
<dbReference type="PROSITE" id="PS50237">
    <property type="entry name" value="HECT"/>
    <property type="match status" value="1"/>
</dbReference>
<keyword evidence="1 2" id="KW-0833">Ubl conjugation pathway</keyword>
<dbReference type="SUPFAM" id="SSF56204">
    <property type="entry name" value="Hect, E3 ligase catalytic domain"/>
    <property type="match status" value="1"/>
</dbReference>
<evidence type="ECO:0000313" key="4">
    <source>
        <dbReference type="EMBL" id="EAY11935.1"/>
    </source>
</evidence>
<dbReference type="RefSeq" id="XP_001324158.1">
    <property type="nucleotide sequence ID" value="XM_001324123.1"/>
</dbReference>
<reference evidence="4" key="2">
    <citation type="journal article" date="2007" name="Science">
        <title>Draft genome sequence of the sexually transmitted pathogen Trichomonas vaginalis.</title>
        <authorList>
            <person name="Carlton J.M."/>
            <person name="Hirt R.P."/>
            <person name="Silva J.C."/>
            <person name="Delcher A.L."/>
            <person name="Schatz M."/>
            <person name="Zhao Q."/>
            <person name="Wortman J.R."/>
            <person name="Bidwell S.L."/>
            <person name="Alsmark U.C.M."/>
            <person name="Besteiro S."/>
            <person name="Sicheritz-Ponten T."/>
            <person name="Noel C.J."/>
            <person name="Dacks J.B."/>
            <person name="Foster P.G."/>
            <person name="Simillion C."/>
            <person name="Van de Peer Y."/>
            <person name="Miranda-Saavedra D."/>
            <person name="Barton G.J."/>
            <person name="Westrop G.D."/>
            <person name="Mueller S."/>
            <person name="Dessi D."/>
            <person name="Fiori P.L."/>
            <person name="Ren Q."/>
            <person name="Paulsen I."/>
            <person name="Zhang H."/>
            <person name="Bastida-Corcuera F.D."/>
            <person name="Simoes-Barbosa A."/>
            <person name="Brown M.T."/>
            <person name="Hayes R.D."/>
            <person name="Mukherjee M."/>
            <person name="Okumura C.Y."/>
            <person name="Schneider R."/>
            <person name="Smith A.J."/>
            <person name="Vanacova S."/>
            <person name="Villalvazo M."/>
            <person name="Haas B.J."/>
            <person name="Pertea M."/>
            <person name="Feldblyum T.V."/>
            <person name="Utterback T.R."/>
            <person name="Shu C.L."/>
            <person name="Osoegawa K."/>
            <person name="de Jong P.J."/>
            <person name="Hrdy I."/>
            <person name="Horvathova L."/>
            <person name="Zubacova Z."/>
            <person name="Dolezal P."/>
            <person name="Malik S.B."/>
            <person name="Logsdon J.M. Jr."/>
            <person name="Henze K."/>
            <person name="Gupta A."/>
            <person name="Wang C.C."/>
            <person name="Dunne R.L."/>
            <person name="Upcroft J.A."/>
            <person name="Upcroft P."/>
            <person name="White O."/>
            <person name="Salzberg S.L."/>
            <person name="Tang P."/>
            <person name="Chiu C.-H."/>
            <person name="Lee Y.-S."/>
            <person name="Embley T.M."/>
            <person name="Coombs G.H."/>
            <person name="Mottram J.C."/>
            <person name="Tachezy J."/>
            <person name="Fraser-Liggett C.M."/>
            <person name="Johnson P.J."/>
        </authorList>
    </citation>
    <scope>NUCLEOTIDE SEQUENCE [LARGE SCALE GENOMIC DNA]</scope>
    <source>
        <strain evidence="4">G3</strain>
    </source>
</reference>
<sequence length="596" mass="68688">MADAPEPVNFIQDKSLEMLLDSYAIQLSLSDYSTLPRYPRYLYAKYFADEIKDLITLDCSKTFKDVKPNTILTFHSTECDGRVYIKDGNVAILPFVPQLSYKVQSSQFRIEILGPTGKKFKFFMVTKLPVGKSLPINFRQIILSAEQNYNFNNDIRICQSLQRNIECSDFYGTDKRLLHMRTEFIRKFSVLKEKFDFHLECSIFEGYQAFIDKCRDKLQTMVYDLCHDLRHDFNLYFSRNEANKKHFRMGGKGYIEQLYSIMKSKGIKPEMLGVFLRYFRVNFVGEGGVDAGGPRREAYDNLMAEIIDSDEYFVRSPKSKEMGSVVKIPSLTARPEYISLVGSLVASTFLNGVRFPFRFEKYIWKSLFGYPITASDAMSIDSELMSTVNSLRCGYKGVVRMKSLSGESLKAWEITEETEEEKVQSILDEIISQRIKEMNNGFAPFKDGFLTVIPFKYLKILSPDVIEELLCGDNEITAYQLTSILRFRGNYPLHYTMFTRCIEEMTNKERISLVKFITGNTTKPDSITVHFYDDGREHDMKNGLLPYAHTCFKSIDMYLYTSYEVMLSKLRTAIEHGSLISDGKFDFSAYVGGSGN</sequence>
<dbReference type="EMBL" id="DS113310">
    <property type="protein sequence ID" value="EAY11935.1"/>
    <property type="molecule type" value="Genomic_DNA"/>
</dbReference>
<dbReference type="GO" id="GO:0061630">
    <property type="term" value="F:ubiquitin protein ligase activity"/>
    <property type="evidence" value="ECO:0000318"/>
    <property type="project" value="GO_Central"/>
</dbReference>
<evidence type="ECO:0000259" key="3">
    <source>
        <dbReference type="PROSITE" id="PS50237"/>
    </source>
</evidence>
<dbReference type="Gene3D" id="3.30.2410.10">
    <property type="entry name" value="Hect, E3 ligase catalytic domain"/>
    <property type="match status" value="1"/>
</dbReference>
<dbReference type="GO" id="GO:0006511">
    <property type="term" value="P:ubiquitin-dependent protein catabolic process"/>
    <property type="evidence" value="ECO:0000318"/>
    <property type="project" value="GO_Central"/>
</dbReference>
<dbReference type="SMR" id="A2E5X8"/>
<dbReference type="InterPro" id="IPR035983">
    <property type="entry name" value="Hect_E3_ubiquitin_ligase"/>
</dbReference>